<evidence type="ECO:0000256" key="19">
    <source>
        <dbReference type="ARBA" id="ARBA00048679"/>
    </source>
</evidence>
<keyword evidence="14 22" id="KW-1133">Transmembrane helix</keyword>
<sequence>MAMANPRTWPGPENVKSFVAFLVSKPTPRPPPFASHGQSNAATRPRPGCPSPRLRWTTLPKHSSAPVPLLLPRATRSHPLPFTVIASSPPYLSHPGNILHPQLQPSEMAATTAANSPALLLFLLLLLIGGAPPATKADMPMAVNEEVLGLVVFKSALSDPTGALATWTESDATPCGWARVECDPATSRVLRLALDGLALSGRMPRGLDRLGALQDLSLARNNLSGPLPPGLSLLGSLRSLDLSYNAFSGPLPDDVARLASLRYLDLTGNAFSGPLPPAFPRTLRFLVLSGNQFSGPVPEGLASGSPLLLHLNVSGNQLSGSPDFAGALWPLERLRTLDLSHNLFSGPVTDGIARLHNLKTLSLSGNRFFGAVPADIGRCPHLSTIDLSSNAFDGHLPDSIGQLASLVYLSASGNRLSGDVPAWLGKLAAVQHLDLSDNALTGSLPDSLGDLKALKYLSLSRNQLSGAVPASMSGCTKLAELHLRDNNLSGSIPDALFDVGLETLDVSSNALSGVLPSGSTRLAETLQSLDLSGNQLTGGIPTEMSLFFKLRYLNLSRNDLRAPLPPELGLLRNLTVLDLRSTGLYGAMPADLCESGSLAVLQLDGNSLSGPIPDSIGNCSSLYLLSLGHNGLTGPIPAGISELKKLEILRLEYNNLSGEIPQQLGGLENLLAVNISHNRLVGRLPASGVFQSLDASALEGNLGICSPLVAERCMMNVPKPLVLDPNEYTHGGGGDNNNMGTNGGGVGAPRKRRFLSVSAMVAICAAVAIVLGVIVITLLNVSARRRAEAAGGVGPGHGQKKEVDESVVTSSSSTTKSSPAPAPGGKGKGKLAAGKMVTFGPGSSLRSEDLVAGADALLGKATEIGRGAFGTVYRAPVGDGRVVAVKKLAAASMVRSREEFEREVRVLGKARHPNLLPLKGYYWTPQLQLLITDYAARGSLEARLHGGGGGEAMTWEERFRVLSGTARALAHLHHAFRPPLVHYNVKPSNIFLADAECNPAVGEFGLARLLADGGGRQQVAMGGGRFQQGGAGYVAPELACQSLRVNEKCDIYGLGVLILELVTGRRAVEYGDDDVVVLVDQVRALLEHGNALECVDPGMGGRVPEEEVLPVLKLGMVCTSQIPSNRPSMAEVVQILQVIKAPVGRMEGSF</sequence>
<dbReference type="InParanoid" id="A0A804N7D4"/>
<keyword evidence="12" id="KW-0418">Kinase</keyword>
<keyword evidence="17" id="KW-0325">Glycoprotein</keyword>
<evidence type="ECO:0000256" key="17">
    <source>
        <dbReference type="ARBA" id="ARBA00023180"/>
    </source>
</evidence>
<dbReference type="Pfam" id="PF00560">
    <property type="entry name" value="LRR_1"/>
    <property type="match status" value="1"/>
</dbReference>
<dbReference type="FunFam" id="3.80.10.10:FF:000413">
    <property type="entry name" value="Inactive leucine-rich repeat receptor-like protein kinase"/>
    <property type="match status" value="1"/>
</dbReference>
<dbReference type="Proteomes" id="UP000007305">
    <property type="component" value="Chromosome 3"/>
</dbReference>
<evidence type="ECO:0000256" key="20">
    <source>
        <dbReference type="PROSITE-ProRule" id="PRU10141"/>
    </source>
</evidence>
<evidence type="ECO:0000313" key="24">
    <source>
        <dbReference type="EnsemblPlants" id="Zm00001eb140560_P001"/>
    </source>
</evidence>
<dbReference type="FunFam" id="3.30.200.20:FF:000295">
    <property type="entry name" value="probable LRR receptor-like serine/threonine-protein kinase IRK"/>
    <property type="match status" value="1"/>
</dbReference>
<evidence type="ECO:0000256" key="2">
    <source>
        <dbReference type="ARBA" id="ARBA00004479"/>
    </source>
</evidence>
<evidence type="ECO:0000256" key="9">
    <source>
        <dbReference type="ARBA" id="ARBA00022729"/>
    </source>
</evidence>
<keyword evidence="8 22" id="KW-0812">Transmembrane</keyword>
<keyword evidence="4" id="KW-1003">Cell membrane</keyword>
<evidence type="ECO:0000256" key="1">
    <source>
        <dbReference type="ARBA" id="ARBA00004162"/>
    </source>
</evidence>
<dbReference type="FunFam" id="1.10.510.10:FF:000267">
    <property type="entry name" value="probable LRR receptor-like serine/threonine-protein kinase IRK"/>
    <property type="match status" value="1"/>
</dbReference>
<keyword evidence="15 22" id="KW-0472">Membrane</keyword>
<evidence type="ECO:0000256" key="10">
    <source>
        <dbReference type="ARBA" id="ARBA00022737"/>
    </source>
</evidence>
<keyword evidence="16" id="KW-0675">Receptor</keyword>
<name>A0A804N7D4_MAIZE</name>
<evidence type="ECO:0000256" key="22">
    <source>
        <dbReference type="SAM" id="Phobius"/>
    </source>
</evidence>
<evidence type="ECO:0000256" key="3">
    <source>
        <dbReference type="ARBA" id="ARBA00012513"/>
    </source>
</evidence>
<dbReference type="Pfam" id="PF00069">
    <property type="entry name" value="Pkinase"/>
    <property type="match status" value="1"/>
</dbReference>
<dbReference type="PANTHER" id="PTHR48006:SF102">
    <property type="entry name" value="LEUCINE-RICH REPEAT-CONTAINING PROTEIN DDB_G0281931-RELATED"/>
    <property type="match status" value="1"/>
</dbReference>
<feature type="region of interest" description="Disordered" evidence="21">
    <location>
        <begin position="789"/>
        <end position="833"/>
    </location>
</feature>
<comment type="subcellular location">
    <subcellularLocation>
        <location evidence="1">Cell membrane</location>
        <topology evidence="1">Single-pass membrane protein</topology>
    </subcellularLocation>
    <subcellularLocation>
        <location evidence="2">Membrane</location>
        <topology evidence="2">Single-pass type I membrane protein</topology>
    </subcellularLocation>
</comment>
<keyword evidence="10" id="KW-0677">Repeat</keyword>
<evidence type="ECO:0000256" key="13">
    <source>
        <dbReference type="ARBA" id="ARBA00022840"/>
    </source>
</evidence>
<organism evidence="24 25">
    <name type="scientific">Zea mays</name>
    <name type="common">Maize</name>
    <dbReference type="NCBI Taxonomy" id="4577"/>
    <lineage>
        <taxon>Eukaryota</taxon>
        <taxon>Viridiplantae</taxon>
        <taxon>Streptophyta</taxon>
        <taxon>Embryophyta</taxon>
        <taxon>Tracheophyta</taxon>
        <taxon>Spermatophyta</taxon>
        <taxon>Magnoliopsida</taxon>
        <taxon>Liliopsida</taxon>
        <taxon>Poales</taxon>
        <taxon>Poaceae</taxon>
        <taxon>PACMAD clade</taxon>
        <taxon>Panicoideae</taxon>
        <taxon>Andropogonodae</taxon>
        <taxon>Andropogoneae</taxon>
        <taxon>Tripsacinae</taxon>
        <taxon>Zea</taxon>
    </lineage>
</organism>
<evidence type="ECO:0000256" key="21">
    <source>
        <dbReference type="SAM" id="MobiDB-lite"/>
    </source>
</evidence>
<dbReference type="Gramene" id="Zm00001eb140560_T001">
    <property type="protein sequence ID" value="Zm00001eb140560_P001"/>
    <property type="gene ID" value="Zm00001eb140560"/>
</dbReference>
<accession>A0A804N7D4</accession>
<evidence type="ECO:0000256" key="12">
    <source>
        <dbReference type="ARBA" id="ARBA00022777"/>
    </source>
</evidence>
<dbReference type="PROSITE" id="PS50011">
    <property type="entry name" value="PROTEIN_KINASE_DOM"/>
    <property type="match status" value="1"/>
</dbReference>
<dbReference type="AlphaFoldDB" id="A0A804N7D4"/>
<evidence type="ECO:0000313" key="25">
    <source>
        <dbReference type="Proteomes" id="UP000007305"/>
    </source>
</evidence>
<dbReference type="SMART" id="SM00369">
    <property type="entry name" value="LRR_TYP"/>
    <property type="match status" value="10"/>
</dbReference>
<feature type="binding site" evidence="20">
    <location>
        <position position="887"/>
    </location>
    <ligand>
        <name>ATP</name>
        <dbReference type="ChEBI" id="CHEBI:30616"/>
    </ligand>
</feature>
<keyword evidence="5" id="KW-0723">Serine/threonine-protein kinase</keyword>
<evidence type="ECO:0007829" key="26">
    <source>
        <dbReference type="PeptideAtlas" id="A0A804N7D4"/>
    </source>
</evidence>
<dbReference type="PROSITE" id="PS00107">
    <property type="entry name" value="PROTEIN_KINASE_ATP"/>
    <property type="match status" value="1"/>
</dbReference>
<comment type="catalytic activity">
    <reaction evidence="19">
        <text>L-seryl-[protein] + ATP = O-phospho-L-seryl-[protein] + ADP + H(+)</text>
        <dbReference type="Rhea" id="RHEA:17989"/>
        <dbReference type="Rhea" id="RHEA-COMP:9863"/>
        <dbReference type="Rhea" id="RHEA-COMP:11604"/>
        <dbReference type="ChEBI" id="CHEBI:15378"/>
        <dbReference type="ChEBI" id="CHEBI:29999"/>
        <dbReference type="ChEBI" id="CHEBI:30616"/>
        <dbReference type="ChEBI" id="CHEBI:83421"/>
        <dbReference type="ChEBI" id="CHEBI:456216"/>
        <dbReference type="EC" id="2.7.11.1"/>
    </reaction>
</comment>
<dbReference type="Pfam" id="PF13855">
    <property type="entry name" value="LRR_8"/>
    <property type="match status" value="1"/>
</dbReference>
<evidence type="ECO:0000259" key="23">
    <source>
        <dbReference type="PROSITE" id="PS50011"/>
    </source>
</evidence>
<keyword evidence="13 20" id="KW-0067">ATP-binding</keyword>
<keyword evidence="7" id="KW-0808">Transferase</keyword>
<dbReference type="InterPro" id="IPR017441">
    <property type="entry name" value="Protein_kinase_ATP_BS"/>
</dbReference>
<dbReference type="EC" id="2.7.11.1" evidence="3"/>
<proteinExistence type="evidence at protein level"/>
<dbReference type="Pfam" id="PF08263">
    <property type="entry name" value="LRRNT_2"/>
    <property type="match status" value="1"/>
</dbReference>
<dbReference type="FunCoup" id="A0A804N7D4">
    <property type="interactions" value="39"/>
</dbReference>
<dbReference type="InterPro" id="IPR013210">
    <property type="entry name" value="LRR_N_plant-typ"/>
</dbReference>
<dbReference type="SUPFAM" id="SSF52047">
    <property type="entry name" value="RNI-like"/>
    <property type="match status" value="1"/>
</dbReference>
<dbReference type="Gene3D" id="3.80.10.10">
    <property type="entry name" value="Ribonuclease Inhibitor"/>
    <property type="match status" value="3"/>
</dbReference>
<keyword evidence="9" id="KW-0732">Signal</keyword>
<evidence type="ECO:0000256" key="6">
    <source>
        <dbReference type="ARBA" id="ARBA00022614"/>
    </source>
</evidence>
<dbReference type="InterPro" id="IPR011009">
    <property type="entry name" value="Kinase-like_dom_sf"/>
</dbReference>
<protein>
    <recommendedName>
        <fullName evidence="3">non-specific serine/threonine protein kinase</fullName>
        <ecNumber evidence="3">2.7.11.1</ecNumber>
    </recommendedName>
</protein>
<keyword evidence="6" id="KW-0433">Leucine-rich repeat</keyword>
<dbReference type="PANTHER" id="PTHR48006">
    <property type="entry name" value="LEUCINE-RICH REPEAT-CONTAINING PROTEIN DDB_G0281931-RELATED"/>
    <property type="match status" value="1"/>
</dbReference>
<evidence type="ECO:0000256" key="5">
    <source>
        <dbReference type="ARBA" id="ARBA00022527"/>
    </source>
</evidence>
<keyword evidence="25" id="KW-1185">Reference proteome</keyword>
<dbReference type="GO" id="GO:0004674">
    <property type="term" value="F:protein serine/threonine kinase activity"/>
    <property type="evidence" value="ECO:0007669"/>
    <property type="project" value="UniProtKB-KW"/>
</dbReference>
<dbReference type="InterPro" id="IPR000719">
    <property type="entry name" value="Prot_kinase_dom"/>
</dbReference>
<dbReference type="InterPro" id="IPR032675">
    <property type="entry name" value="LRR_dom_sf"/>
</dbReference>
<feature type="compositionally biased region" description="Low complexity" evidence="21">
    <location>
        <begin position="806"/>
        <end position="819"/>
    </location>
</feature>
<evidence type="ECO:0000256" key="7">
    <source>
        <dbReference type="ARBA" id="ARBA00022679"/>
    </source>
</evidence>
<dbReference type="FunFam" id="3.80.10.10:FF:000317">
    <property type="entry name" value="Inactive leucine-rich repeat receptor-like protein kinase"/>
    <property type="match status" value="1"/>
</dbReference>
<keyword evidence="26" id="KW-1267">Proteomics identification</keyword>
<comment type="catalytic activity">
    <reaction evidence="18">
        <text>L-threonyl-[protein] + ATP = O-phospho-L-threonyl-[protein] + ADP + H(+)</text>
        <dbReference type="Rhea" id="RHEA:46608"/>
        <dbReference type="Rhea" id="RHEA-COMP:11060"/>
        <dbReference type="Rhea" id="RHEA-COMP:11605"/>
        <dbReference type="ChEBI" id="CHEBI:15378"/>
        <dbReference type="ChEBI" id="CHEBI:30013"/>
        <dbReference type="ChEBI" id="CHEBI:30616"/>
        <dbReference type="ChEBI" id="CHEBI:61977"/>
        <dbReference type="ChEBI" id="CHEBI:456216"/>
        <dbReference type="EC" id="2.7.11.1"/>
    </reaction>
</comment>
<dbReference type="InterPro" id="IPR055414">
    <property type="entry name" value="LRR_R13L4/SHOC2-like"/>
</dbReference>
<reference evidence="24" key="2">
    <citation type="submission" date="2019-07" db="EMBL/GenBank/DDBJ databases">
        <authorList>
            <person name="Seetharam A."/>
            <person name="Woodhouse M."/>
            <person name="Cannon E."/>
        </authorList>
    </citation>
    <scope>NUCLEOTIDE SEQUENCE [LARGE SCALE GENOMIC DNA]</scope>
    <source>
        <strain evidence="24">cv. B73</strain>
    </source>
</reference>
<evidence type="ECO:0000256" key="16">
    <source>
        <dbReference type="ARBA" id="ARBA00023170"/>
    </source>
</evidence>
<evidence type="ECO:0000256" key="11">
    <source>
        <dbReference type="ARBA" id="ARBA00022741"/>
    </source>
</evidence>
<dbReference type="InterPro" id="IPR001611">
    <property type="entry name" value="Leu-rich_rpt"/>
</dbReference>
<dbReference type="Pfam" id="PF23598">
    <property type="entry name" value="LRR_14"/>
    <property type="match status" value="2"/>
</dbReference>
<feature type="region of interest" description="Disordered" evidence="21">
    <location>
        <begin position="27"/>
        <end position="60"/>
    </location>
</feature>
<evidence type="ECO:0000256" key="15">
    <source>
        <dbReference type="ARBA" id="ARBA00023136"/>
    </source>
</evidence>
<reference evidence="24" key="3">
    <citation type="submission" date="2021-05" db="UniProtKB">
        <authorList>
            <consortium name="EnsemblPlants"/>
        </authorList>
    </citation>
    <scope>IDENTIFICATION</scope>
    <source>
        <strain evidence="24">cv. B73</strain>
    </source>
</reference>
<dbReference type="Gene3D" id="3.30.200.20">
    <property type="entry name" value="Phosphorylase Kinase, domain 1"/>
    <property type="match status" value="1"/>
</dbReference>
<dbReference type="SUPFAM" id="SSF52058">
    <property type="entry name" value="L domain-like"/>
    <property type="match status" value="1"/>
</dbReference>
<dbReference type="GO" id="GO:0005524">
    <property type="term" value="F:ATP binding"/>
    <property type="evidence" value="ECO:0007669"/>
    <property type="project" value="UniProtKB-UniRule"/>
</dbReference>
<dbReference type="FunFam" id="3.80.10.10:FF:000077">
    <property type="entry name" value="LRR receptor-like serine/threonine-protein kinase ERL1"/>
    <property type="match status" value="1"/>
</dbReference>
<evidence type="ECO:0000256" key="4">
    <source>
        <dbReference type="ARBA" id="ARBA00022475"/>
    </source>
</evidence>
<dbReference type="EnsemblPlants" id="Zm00001eb140560_T001">
    <property type="protein sequence ID" value="Zm00001eb140560_P001"/>
    <property type="gene ID" value="Zm00001eb140560"/>
</dbReference>
<dbReference type="SUPFAM" id="SSF56112">
    <property type="entry name" value="Protein kinase-like (PK-like)"/>
    <property type="match status" value="1"/>
</dbReference>
<dbReference type="GO" id="GO:0005886">
    <property type="term" value="C:plasma membrane"/>
    <property type="evidence" value="ECO:0000318"/>
    <property type="project" value="GO_Central"/>
</dbReference>
<keyword evidence="11 20" id="KW-0547">Nucleotide-binding</keyword>
<dbReference type="InterPro" id="IPR051824">
    <property type="entry name" value="LRR_Rcpt-Like_S/T_Kinase"/>
</dbReference>
<dbReference type="InterPro" id="IPR003591">
    <property type="entry name" value="Leu-rich_rpt_typical-subtyp"/>
</dbReference>
<evidence type="ECO:0000256" key="18">
    <source>
        <dbReference type="ARBA" id="ARBA00047899"/>
    </source>
</evidence>
<feature type="transmembrane region" description="Helical" evidence="22">
    <location>
        <begin position="754"/>
        <end position="779"/>
    </location>
</feature>
<dbReference type="Gene3D" id="1.10.510.10">
    <property type="entry name" value="Transferase(Phosphotransferase) domain 1"/>
    <property type="match status" value="1"/>
</dbReference>
<reference evidence="25" key="1">
    <citation type="submission" date="2015-12" db="EMBL/GenBank/DDBJ databases">
        <title>Update maize B73 reference genome by single molecule sequencing technologies.</title>
        <authorList>
            <consortium name="Maize Genome Sequencing Project"/>
            <person name="Ware D."/>
        </authorList>
    </citation>
    <scope>NUCLEOTIDE SEQUENCE [LARGE SCALE GENOMIC DNA]</scope>
    <source>
        <strain evidence="25">cv. B73</strain>
    </source>
</reference>
<evidence type="ECO:0000256" key="8">
    <source>
        <dbReference type="ARBA" id="ARBA00022692"/>
    </source>
</evidence>
<feature type="domain" description="Protein kinase" evidence="23">
    <location>
        <begin position="858"/>
        <end position="1139"/>
    </location>
</feature>
<evidence type="ECO:0000256" key="14">
    <source>
        <dbReference type="ARBA" id="ARBA00022989"/>
    </source>
</evidence>